<keyword evidence="3 5" id="KW-0808">Transferase</keyword>
<name>A0A917TAU3_9RHOB</name>
<dbReference type="InterPro" id="IPR001173">
    <property type="entry name" value="Glyco_trans_2-like"/>
</dbReference>
<evidence type="ECO:0000259" key="4">
    <source>
        <dbReference type="Pfam" id="PF00535"/>
    </source>
</evidence>
<evidence type="ECO:0000256" key="3">
    <source>
        <dbReference type="ARBA" id="ARBA00022679"/>
    </source>
</evidence>
<gene>
    <name evidence="5" type="ORF">GCM10011534_41950</name>
</gene>
<sequence length="302" mass="32338">MMMARPVPDLADPAPLIVAIATTGRAPVLRETLRHLATLPDRPDLVVLSVADPADHDGDTAALPFPLTVIEAPRGLCAQRNAVLDAVGGSGVLVFLDDDFLPAPGFMAATRAVFAAEPDVVMATGRVLADGILGPGLDHAEGLQLLAAADDTAAAPEEVYNGYGCNMAIRLGAVARTGLRFDTALPRYGWLEDVDFSRRLAAEGRIVKAPAMQGVHLGTKTGRSRGVPLGYSQIANPVYLMRKRTMAPRRALRMMLRNCLANLARAPRPEPWVDRRGRLKGNLLGLRDLLLGRIAPGRIDRL</sequence>
<dbReference type="AlphaFoldDB" id="A0A917TAU3"/>
<dbReference type="PANTHER" id="PTHR43179:SF12">
    <property type="entry name" value="GALACTOFURANOSYLTRANSFERASE GLFT2"/>
    <property type="match status" value="1"/>
</dbReference>
<keyword evidence="2" id="KW-0328">Glycosyltransferase</keyword>
<proteinExistence type="inferred from homology"/>
<dbReference type="SUPFAM" id="SSF53448">
    <property type="entry name" value="Nucleotide-diphospho-sugar transferases"/>
    <property type="match status" value="1"/>
</dbReference>
<dbReference type="PANTHER" id="PTHR43179">
    <property type="entry name" value="RHAMNOSYLTRANSFERASE WBBL"/>
    <property type="match status" value="1"/>
</dbReference>
<organism evidence="5 6">
    <name type="scientific">Pseudooceanicola nanhaiensis</name>
    <dbReference type="NCBI Taxonomy" id="375761"/>
    <lineage>
        <taxon>Bacteria</taxon>
        <taxon>Pseudomonadati</taxon>
        <taxon>Pseudomonadota</taxon>
        <taxon>Alphaproteobacteria</taxon>
        <taxon>Rhodobacterales</taxon>
        <taxon>Paracoccaceae</taxon>
        <taxon>Pseudooceanicola</taxon>
    </lineage>
</organism>
<protein>
    <submittedName>
        <fullName evidence="5">Glycosyl transferase</fullName>
    </submittedName>
</protein>
<dbReference type="Gene3D" id="3.90.550.10">
    <property type="entry name" value="Spore Coat Polysaccharide Biosynthesis Protein SpsA, Chain A"/>
    <property type="match status" value="1"/>
</dbReference>
<dbReference type="RefSeq" id="WP_229669265.1">
    <property type="nucleotide sequence ID" value="NZ_BMLF01000007.1"/>
</dbReference>
<evidence type="ECO:0000313" key="6">
    <source>
        <dbReference type="Proteomes" id="UP000649829"/>
    </source>
</evidence>
<evidence type="ECO:0000313" key="5">
    <source>
        <dbReference type="EMBL" id="GGM15468.1"/>
    </source>
</evidence>
<keyword evidence="6" id="KW-1185">Reference proteome</keyword>
<evidence type="ECO:0000256" key="2">
    <source>
        <dbReference type="ARBA" id="ARBA00022676"/>
    </source>
</evidence>
<dbReference type="EMBL" id="BMLF01000007">
    <property type="protein sequence ID" value="GGM15468.1"/>
    <property type="molecule type" value="Genomic_DNA"/>
</dbReference>
<dbReference type="Pfam" id="PF00535">
    <property type="entry name" value="Glycos_transf_2"/>
    <property type="match status" value="1"/>
</dbReference>
<evidence type="ECO:0000256" key="1">
    <source>
        <dbReference type="ARBA" id="ARBA00006739"/>
    </source>
</evidence>
<dbReference type="Proteomes" id="UP000649829">
    <property type="component" value="Unassembled WGS sequence"/>
</dbReference>
<dbReference type="CDD" id="cd00761">
    <property type="entry name" value="Glyco_tranf_GTA_type"/>
    <property type="match status" value="1"/>
</dbReference>
<feature type="domain" description="Glycosyltransferase 2-like" evidence="4">
    <location>
        <begin position="18"/>
        <end position="127"/>
    </location>
</feature>
<dbReference type="GO" id="GO:0016757">
    <property type="term" value="F:glycosyltransferase activity"/>
    <property type="evidence" value="ECO:0007669"/>
    <property type="project" value="UniProtKB-KW"/>
</dbReference>
<comment type="caution">
    <text evidence="5">The sequence shown here is derived from an EMBL/GenBank/DDBJ whole genome shotgun (WGS) entry which is preliminary data.</text>
</comment>
<reference evidence="5" key="1">
    <citation type="journal article" date="2014" name="Int. J. Syst. Evol. Microbiol.">
        <title>Complete genome sequence of Corynebacterium casei LMG S-19264T (=DSM 44701T), isolated from a smear-ripened cheese.</title>
        <authorList>
            <consortium name="US DOE Joint Genome Institute (JGI-PGF)"/>
            <person name="Walter F."/>
            <person name="Albersmeier A."/>
            <person name="Kalinowski J."/>
            <person name="Ruckert C."/>
        </authorList>
    </citation>
    <scope>NUCLEOTIDE SEQUENCE</scope>
    <source>
        <strain evidence="5">CGMCC 1.6293</strain>
    </source>
</reference>
<accession>A0A917TAU3</accession>
<dbReference type="InterPro" id="IPR029044">
    <property type="entry name" value="Nucleotide-diphossugar_trans"/>
</dbReference>
<reference evidence="5" key="2">
    <citation type="submission" date="2020-09" db="EMBL/GenBank/DDBJ databases">
        <authorList>
            <person name="Sun Q."/>
            <person name="Zhou Y."/>
        </authorList>
    </citation>
    <scope>NUCLEOTIDE SEQUENCE</scope>
    <source>
        <strain evidence="5">CGMCC 1.6293</strain>
    </source>
</reference>
<comment type="similarity">
    <text evidence="1">Belongs to the glycosyltransferase 2 family.</text>
</comment>